<reference evidence="2" key="1">
    <citation type="journal article" date="2015" name="Nature">
        <title>rRNA introns, odd ribosomes, and small enigmatic genomes across a large radiation of phyla.</title>
        <authorList>
            <person name="Brown C.T."/>
            <person name="Hug L.A."/>
            <person name="Thomas B.C."/>
            <person name="Sharon I."/>
            <person name="Castelle C.J."/>
            <person name="Singh A."/>
            <person name="Wilkins M.J."/>
            <person name="Williams K.H."/>
            <person name="Banfield J.F."/>
        </authorList>
    </citation>
    <scope>NUCLEOTIDE SEQUENCE [LARGE SCALE GENOMIC DNA]</scope>
</reference>
<evidence type="ECO:0000313" key="3">
    <source>
        <dbReference type="Proteomes" id="UP000033856"/>
    </source>
</evidence>
<accession>A0A0G0XJ86</accession>
<comment type="caution">
    <text evidence="2">The sequence shown here is derived from an EMBL/GenBank/DDBJ whole genome shotgun (WGS) entry which is preliminary data.</text>
</comment>
<evidence type="ECO:0000313" key="2">
    <source>
        <dbReference type="EMBL" id="KKS24939.1"/>
    </source>
</evidence>
<evidence type="ECO:0000256" key="1">
    <source>
        <dbReference type="SAM" id="Phobius"/>
    </source>
</evidence>
<keyword evidence="1" id="KW-0472">Membrane</keyword>
<gene>
    <name evidence="2" type="ORF">UU83_C0015G0007</name>
</gene>
<name>A0A0G0XJ86_9BACT</name>
<feature type="transmembrane region" description="Helical" evidence="1">
    <location>
        <begin position="6"/>
        <end position="29"/>
    </location>
</feature>
<sequence length="167" mass="19590">MFFFIEIYVVIIVLGFVAVGPAVIIAMAVNGLMMRYRIKSLVAYCGIDMIDALMAEPAEVGRMIYEKLNEKAILLGYRNERLKKQMKDAGINEEADDYGYEKRTFIFSVKTSPDTQTQETTKIEFIDFWFADLRKKMEKIRWVFTVKEQLKKELIRHFKMVVCFDKI</sequence>
<protein>
    <submittedName>
        <fullName evidence="2">Uncharacterized protein</fullName>
    </submittedName>
</protein>
<organism evidence="2 3">
    <name type="scientific">Candidatus Jorgensenbacteria bacterium GW2011_GWF2_41_8</name>
    <dbReference type="NCBI Taxonomy" id="1618667"/>
    <lineage>
        <taxon>Bacteria</taxon>
        <taxon>Candidatus Joergenseniibacteriota</taxon>
    </lineage>
</organism>
<keyword evidence="1" id="KW-1133">Transmembrane helix</keyword>
<dbReference type="EMBL" id="LCCD01000015">
    <property type="protein sequence ID" value="KKS24939.1"/>
    <property type="molecule type" value="Genomic_DNA"/>
</dbReference>
<proteinExistence type="predicted"/>
<keyword evidence="1" id="KW-0812">Transmembrane</keyword>
<dbReference type="Proteomes" id="UP000033856">
    <property type="component" value="Unassembled WGS sequence"/>
</dbReference>
<dbReference type="AlphaFoldDB" id="A0A0G0XJ86"/>